<keyword evidence="2" id="KW-1185">Reference proteome</keyword>
<protein>
    <submittedName>
        <fullName evidence="1">Uncharacterized protein</fullName>
    </submittedName>
</protein>
<name>A0A6A6G1J7_9PEZI</name>
<evidence type="ECO:0000313" key="1">
    <source>
        <dbReference type="EMBL" id="KAF2219524.1"/>
    </source>
</evidence>
<gene>
    <name evidence="1" type="ORF">BDZ85DRAFT_268598</name>
</gene>
<dbReference type="Proteomes" id="UP000799538">
    <property type="component" value="Unassembled WGS sequence"/>
</dbReference>
<dbReference type="EMBL" id="ML992516">
    <property type="protein sequence ID" value="KAF2219524.1"/>
    <property type="molecule type" value="Genomic_DNA"/>
</dbReference>
<organism evidence="1 2">
    <name type="scientific">Elsinoe ampelina</name>
    <dbReference type="NCBI Taxonomy" id="302913"/>
    <lineage>
        <taxon>Eukaryota</taxon>
        <taxon>Fungi</taxon>
        <taxon>Dikarya</taxon>
        <taxon>Ascomycota</taxon>
        <taxon>Pezizomycotina</taxon>
        <taxon>Dothideomycetes</taxon>
        <taxon>Dothideomycetidae</taxon>
        <taxon>Myriangiales</taxon>
        <taxon>Elsinoaceae</taxon>
        <taxon>Elsinoe</taxon>
    </lineage>
</organism>
<dbReference type="OrthoDB" id="2989864at2759"/>
<accession>A0A6A6G1J7</accession>
<dbReference type="InterPro" id="IPR025363">
    <property type="entry name" value="DUF4267"/>
</dbReference>
<reference evidence="2" key="1">
    <citation type="journal article" date="2020" name="Stud. Mycol.">
        <title>101 Dothideomycetes genomes: A test case for predicting lifestyles and emergence of pathogens.</title>
        <authorList>
            <person name="Haridas S."/>
            <person name="Albert R."/>
            <person name="Binder M."/>
            <person name="Bloem J."/>
            <person name="LaButti K."/>
            <person name="Salamov A."/>
            <person name="Andreopoulos B."/>
            <person name="Baker S."/>
            <person name="Barry K."/>
            <person name="Bills G."/>
            <person name="Bluhm B."/>
            <person name="Cannon C."/>
            <person name="Castanera R."/>
            <person name="Culley D."/>
            <person name="Daum C."/>
            <person name="Ezra D."/>
            <person name="Gonzalez J."/>
            <person name="Henrissat B."/>
            <person name="Kuo A."/>
            <person name="Liang C."/>
            <person name="Lipzen A."/>
            <person name="Lutzoni F."/>
            <person name="Magnuson J."/>
            <person name="Mondo S."/>
            <person name="Nolan M."/>
            <person name="Ohm R."/>
            <person name="Pangilinan J."/>
            <person name="Park H.-J."/>
            <person name="Ramirez L."/>
            <person name="Alfaro M."/>
            <person name="Sun H."/>
            <person name="Tritt A."/>
            <person name="Yoshinaga Y."/>
            <person name="Zwiers L.-H."/>
            <person name="Turgeon B."/>
            <person name="Goodwin S."/>
            <person name="Spatafora J."/>
            <person name="Crous P."/>
            <person name="Grigoriev I."/>
        </authorList>
    </citation>
    <scope>NUCLEOTIDE SEQUENCE [LARGE SCALE GENOMIC DNA]</scope>
    <source>
        <strain evidence="2">CECT 20119</strain>
    </source>
</reference>
<dbReference type="AlphaFoldDB" id="A0A6A6G1J7"/>
<dbReference type="Pfam" id="PF14087">
    <property type="entry name" value="DUF4267"/>
    <property type="match status" value="1"/>
</dbReference>
<evidence type="ECO:0000313" key="2">
    <source>
        <dbReference type="Proteomes" id="UP000799538"/>
    </source>
</evidence>
<proteinExistence type="predicted"/>
<sequence length="190" mass="21164">MCKVRRSDLEMVRQPVVVSSCNTISFQCTVQYEAVPSPSSDRHRHRHRHQSRKDITVIMSRLGFSHYQHRHLPALLLATTITIGGTMPLYNAEKAILTFGLPQRIASIRETWPVMTSGSARVTAMGLGIWGMYLAGHTKAIDVFMSSFIYIGLVDGWVCYQEGVTNKAIFRLLSSATVSLLGFFKVTGGD</sequence>